<organism evidence="2 3">
    <name type="scientific">Chironomus riparius</name>
    <dbReference type="NCBI Taxonomy" id="315576"/>
    <lineage>
        <taxon>Eukaryota</taxon>
        <taxon>Metazoa</taxon>
        <taxon>Ecdysozoa</taxon>
        <taxon>Arthropoda</taxon>
        <taxon>Hexapoda</taxon>
        <taxon>Insecta</taxon>
        <taxon>Pterygota</taxon>
        <taxon>Neoptera</taxon>
        <taxon>Endopterygota</taxon>
        <taxon>Diptera</taxon>
        <taxon>Nematocera</taxon>
        <taxon>Chironomoidea</taxon>
        <taxon>Chironomidae</taxon>
        <taxon>Chironominae</taxon>
        <taxon>Chironomus</taxon>
    </lineage>
</organism>
<dbReference type="AlphaFoldDB" id="A0A9N9WP10"/>
<dbReference type="EMBL" id="OU895877">
    <property type="protein sequence ID" value="CAG9799401.1"/>
    <property type="molecule type" value="Genomic_DNA"/>
</dbReference>
<keyword evidence="3" id="KW-1185">Reference proteome</keyword>
<dbReference type="PANTHER" id="PTHR21824">
    <property type="entry name" value="TRANSMEMBRANE PROTEIN 177"/>
    <property type="match status" value="1"/>
</dbReference>
<dbReference type="InterPro" id="IPR026620">
    <property type="entry name" value="TMEM177"/>
</dbReference>
<name>A0A9N9WP10_9DIPT</name>
<keyword evidence="1" id="KW-0472">Membrane</keyword>
<feature type="transmembrane region" description="Helical" evidence="1">
    <location>
        <begin position="210"/>
        <end position="226"/>
    </location>
</feature>
<dbReference type="GO" id="GO:0016020">
    <property type="term" value="C:membrane"/>
    <property type="evidence" value="ECO:0007669"/>
    <property type="project" value="TreeGrafter"/>
</dbReference>
<evidence type="ECO:0000256" key="1">
    <source>
        <dbReference type="SAM" id="Phobius"/>
    </source>
</evidence>
<dbReference type="Proteomes" id="UP001153620">
    <property type="component" value="Chromosome 1"/>
</dbReference>
<gene>
    <name evidence="2" type="ORF">CHIRRI_LOCUS2368</name>
</gene>
<reference evidence="2" key="2">
    <citation type="submission" date="2022-10" db="EMBL/GenBank/DDBJ databases">
        <authorList>
            <consortium name="ENA_rothamsted_submissions"/>
            <consortium name="culmorum"/>
            <person name="King R."/>
        </authorList>
    </citation>
    <scope>NUCLEOTIDE SEQUENCE</scope>
</reference>
<feature type="transmembrane region" description="Helical" evidence="1">
    <location>
        <begin position="173"/>
        <end position="190"/>
    </location>
</feature>
<sequence length="323" mass="36856">MASQKFFRFFTTERGKKFMMYTSTIAGLSAFCIKYLPHTLLAEKHKEIVASYQNGIERKVSETLEKRLVTALNSLKITDSERDFFVPFIVSGFDLYSIGSTKFRDGCLVGIPVNYSYTASDEIPRTEITVRGYDQVDWSSNAGKLLQEGLVLSEPEQIFGICREILELKSHKVLFNALYPVGSILLYYSITSTVNTRNHLFKGPLSLRLVMYSIVGLFSLGIYCFVKDFTQVALDKYVDETLANLGANFLVAGLGFYDKILKKNMAIKNLTNTSELTAMGNINSYFRTKTIPLTDRKMYFQKRLKEFIAEEEKKKEIEIDETK</sequence>
<reference evidence="2" key="1">
    <citation type="submission" date="2022-01" db="EMBL/GenBank/DDBJ databases">
        <authorList>
            <person name="King R."/>
        </authorList>
    </citation>
    <scope>NUCLEOTIDE SEQUENCE</scope>
</reference>
<dbReference type="PANTHER" id="PTHR21824:SF4">
    <property type="entry name" value="TRANSMEMBRANE PROTEIN 177"/>
    <property type="match status" value="1"/>
</dbReference>
<protein>
    <recommendedName>
        <fullName evidence="4">Transmembrane protein 177</fullName>
    </recommendedName>
</protein>
<feature type="transmembrane region" description="Helical" evidence="1">
    <location>
        <begin position="18"/>
        <end position="36"/>
    </location>
</feature>
<proteinExistence type="predicted"/>
<evidence type="ECO:0000313" key="2">
    <source>
        <dbReference type="EMBL" id="CAG9799401.1"/>
    </source>
</evidence>
<accession>A0A9N9WP10</accession>
<keyword evidence="1" id="KW-1133">Transmembrane helix</keyword>
<dbReference type="OrthoDB" id="110174at2759"/>
<keyword evidence="1" id="KW-0812">Transmembrane</keyword>
<evidence type="ECO:0008006" key="4">
    <source>
        <dbReference type="Google" id="ProtNLM"/>
    </source>
</evidence>
<evidence type="ECO:0000313" key="3">
    <source>
        <dbReference type="Proteomes" id="UP001153620"/>
    </source>
</evidence>